<evidence type="ECO:0000256" key="1">
    <source>
        <dbReference type="SAM" id="MobiDB-lite"/>
    </source>
</evidence>
<feature type="region of interest" description="Disordered" evidence="1">
    <location>
        <begin position="141"/>
        <end position="177"/>
    </location>
</feature>
<dbReference type="Proteomes" id="UP000239156">
    <property type="component" value="Unassembled WGS sequence"/>
</dbReference>
<dbReference type="AlphaFoldDB" id="A0A2S4UL99"/>
<comment type="caution">
    <text evidence="2">The sequence shown here is derived from an EMBL/GenBank/DDBJ whole genome shotgun (WGS) entry which is preliminary data.</text>
</comment>
<organism evidence="2 3">
    <name type="scientific">Puccinia striiformis</name>
    <dbReference type="NCBI Taxonomy" id="27350"/>
    <lineage>
        <taxon>Eukaryota</taxon>
        <taxon>Fungi</taxon>
        <taxon>Dikarya</taxon>
        <taxon>Basidiomycota</taxon>
        <taxon>Pucciniomycotina</taxon>
        <taxon>Pucciniomycetes</taxon>
        <taxon>Pucciniales</taxon>
        <taxon>Pucciniaceae</taxon>
        <taxon>Puccinia</taxon>
    </lineage>
</organism>
<evidence type="ECO:0000313" key="2">
    <source>
        <dbReference type="EMBL" id="POV97987.1"/>
    </source>
</evidence>
<dbReference type="EMBL" id="PKSL01000241">
    <property type="protein sequence ID" value="POV97987.1"/>
    <property type="molecule type" value="Genomic_DNA"/>
</dbReference>
<accession>A0A2S4UL99</accession>
<protein>
    <submittedName>
        <fullName evidence="2">Uncharacterized protein</fullName>
    </submittedName>
</protein>
<dbReference type="VEuPathDB" id="FungiDB:PSHT_03787"/>
<evidence type="ECO:0000313" key="3">
    <source>
        <dbReference type="Proteomes" id="UP000239156"/>
    </source>
</evidence>
<proteinExistence type="predicted"/>
<sequence>MGFSVGNDQSTAACRLSGPWCTTVSRERNGSSSQTPFEKPGHETARVMFEQVHWSLFVPRADAKSPFLDHSGTKMLFTCVKPSLRWPAPYTIFWSLTIVSASFLDELEHNWWEHGPFAEPANSINELFPSHEHPISNAASRPLQYESHAASEQSDSSRHYLPKSPSNGQNFYDGPTVSPIIDKSLASSFEEETQANEQANPRKRIKHSVGDQSFATETPPPWSFMPGSSGSDHSITSVAIDPIVSHAGEVNQRQPQALLQAQLIPHDKSGGPTVGHHPPTAQAAEEALRSIPRMKRAKSQALKSIKVNHIHVTEVAPPRTHTSRLGAQNTVPIIYEYRKAMVEKLRSDEYQLPKLPFPDENMHPRLPIGYMMKTRRGGFRLVRILNDSRTNALRWREFHSQYGCLITEIHALHLERRLNTPAEHTMHVENIFKRLNDQLLQLESGVPLMGISRPTARGWDENFSKTQWGEIQEKLAWYFSDTTRALLSSTASELIDSYYKDLENDKSAIELQLENIHQLEELNSIRMSPFFEARFDFVFNLPAGDEHFQDFLDHDGAPWIPNQPSYEVFRAISPGFSQEIRSPPQRIHRTNLRTDHAVLPIGLFVHKTDSTPDVMRVLEPIKRLPYDTEHFVSVYNHLIKSVEFLHVSILRQLKMSQEENKKRRLDVLSWVGQEIMNPKESYPVFGTIPENIDLSTLKAQMRAGHRLFGPIQLSLMKYFSSSTLSSLSYPQTTFTAAFLLTSWYEINHPIEFSNFFFNQLHCRTSEEANHMKSVYFEPCFPYGLT</sequence>
<reference evidence="2" key="1">
    <citation type="submission" date="2017-12" db="EMBL/GenBank/DDBJ databases">
        <title>Gene loss provides genomic basis for host adaptation in cereal stripe rust fungi.</title>
        <authorList>
            <person name="Xia C."/>
        </authorList>
    </citation>
    <scope>NUCLEOTIDE SEQUENCE [LARGE SCALE GENOMIC DNA]</scope>
    <source>
        <strain evidence="2">93-210</strain>
    </source>
</reference>
<keyword evidence="3" id="KW-1185">Reference proteome</keyword>
<feature type="region of interest" description="Disordered" evidence="1">
    <location>
        <begin position="189"/>
        <end position="230"/>
    </location>
</feature>
<name>A0A2S4UL99_9BASI</name>
<gene>
    <name evidence="2" type="ORF">PSTT_14731</name>
</gene>
<dbReference type="VEuPathDB" id="FungiDB:PSTT_14731"/>